<dbReference type="OrthoDB" id="8015657at2759"/>
<comment type="caution">
    <text evidence="3">The sequence shown here is derived from an EMBL/GenBank/DDBJ whole genome shotgun (WGS) entry which is preliminary data.</text>
</comment>
<evidence type="ECO:0000256" key="1">
    <source>
        <dbReference type="SAM" id="Coils"/>
    </source>
</evidence>
<feature type="compositionally biased region" description="Polar residues" evidence="2">
    <location>
        <begin position="1000"/>
        <end position="1012"/>
    </location>
</feature>
<feature type="compositionally biased region" description="Polar residues" evidence="2">
    <location>
        <begin position="665"/>
        <end position="675"/>
    </location>
</feature>
<accession>A0A6V7H0S0</accession>
<dbReference type="Proteomes" id="UP000752696">
    <property type="component" value="Unassembled WGS sequence"/>
</dbReference>
<organism evidence="3 4">
    <name type="scientific">Heterotrigona itama</name>
    <dbReference type="NCBI Taxonomy" id="395501"/>
    <lineage>
        <taxon>Eukaryota</taxon>
        <taxon>Metazoa</taxon>
        <taxon>Ecdysozoa</taxon>
        <taxon>Arthropoda</taxon>
        <taxon>Hexapoda</taxon>
        <taxon>Insecta</taxon>
        <taxon>Pterygota</taxon>
        <taxon>Neoptera</taxon>
        <taxon>Endopterygota</taxon>
        <taxon>Hymenoptera</taxon>
        <taxon>Apocrita</taxon>
        <taxon>Aculeata</taxon>
        <taxon>Apoidea</taxon>
        <taxon>Anthophila</taxon>
        <taxon>Apidae</taxon>
        <taxon>Heterotrigona</taxon>
    </lineage>
</organism>
<protein>
    <submittedName>
        <fullName evidence="3">Uncharacterized protein</fullName>
    </submittedName>
</protein>
<feature type="region of interest" description="Disordered" evidence="2">
    <location>
        <begin position="662"/>
        <end position="707"/>
    </location>
</feature>
<gene>
    <name evidence="3" type="ORF">MHI_LOCUS344176</name>
</gene>
<dbReference type="AlphaFoldDB" id="A0A6V7H0S0"/>
<evidence type="ECO:0000256" key="2">
    <source>
        <dbReference type="SAM" id="MobiDB-lite"/>
    </source>
</evidence>
<feature type="region of interest" description="Disordered" evidence="2">
    <location>
        <begin position="978"/>
        <end position="1047"/>
    </location>
</feature>
<feature type="compositionally biased region" description="Basic and acidic residues" evidence="2">
    <location>
        <begin position="978"/>
        <end position="995"/>
    </location>
</feature>
<keyword evidence="1" id="KW-0175">Coiled coil</keyword>
<feature type="non-terminal residue" evidence="3">
    <location>
        <position position="1"/>
    </location>
</feature>
<keyword evidence="4" id="KW-1185">Reference proteome</keyword>
<name>A0A6V7H0S0_9HYME</name>
<feature type="compositionally biased region" description="Polar residues" evidence="2">
    <location>
        <begin position="779"/>
        <end position="788"/>
    </location>
</feature>
<feature type="compositionally biased region" description="Basic and acidic residues" evidence="2">
    <location>
        <begin position="683"/>
        <end position="702"/>
    </location>
</feature>
<feature type="region of interest" description="Disordered" evidence="2">
    <location>
        <begin position="817"/>
        <end position="841"/>
    </location>
</feature>
<reference evidence="3" key="1">
    <citation type="submission" date="2020-07" db="EMBL/GenBank/DDBJ databases">
        <authorList>
            <person name="Nazaruddin N."/>
        </authorList>
    </citation>
    <scope>NUCLEOTIDE SEQUENCE</scope>
</reference>
<dbReference type="EMBL" id="CAJDYZ010005904">
    <property type="protein sequence ID" value="CAD1472909.1"/>
    <property type="molecule type" value="Genomic_DNA"/>
</dbReference>
<feature type="region of interest" description="Disordered" evidence="2">
    <location>
        <begin position="759"/>
        <end position="788"/>
    </location>
</feature>
<evidence type="ECO:0000313" key="3">
    <source>
        <dbReference type="EMBL" id="CAD1472909.1"/>
    </source>
</evidence>
<sequence>HDACINRLRLRYIEFLEEQRTRDERNHKLLEALDRVDNDLASMTAKTDKLNALRKQYEAYLRRIYTVPSPSTNIIDGGSVMNQSEDRYLRRDAIAKQISLDVENTSASQLLRLDGHKNQSIPPSASTKSAQNTCNDYHQQNINTQPRILSQQISRKNTYPSISQNNEMIKQPATQSLENFEQKQSHLQVDPNLHIPRVSSGRLCSLNQQTLSHYNFNKPLTQRMEISQTASHFIVPEHINGNISPYTSLNVSQNRFAPMTVDYARPSSVQPFQQKRNKVSLHDMETQTRCVGAFPNEASSAYKTISAPIERNICCMSSSSKSPNLSKQASPRYYDYSWRKPDNFRSRHKSISGASVVRPLVTSGIDNMTRRYKYFTPETNARQSTVEQQDESRTTTIVENELDRYIDKIRRLHRDLDAQSLEEIEQERDVGGNTLDVSLSVDNLSEIPTGDQSEEKDLPKEVEKVLALADDLASRSVDLDVANESGEARVNKNRSVEFVQAARGGTPILERNYVSHTRNDCKTSAALAKREISGDIELHETKLDSHQNVKNSEKGNLNDTLEQYGQKLPKMQGDEQVDLMVTSSVDKVVEQDIKNIITSKNMQRVEYDEKDRNIYIAAESNLDQYLFDIVDELEPWNLDLLQKRIKEVDSIHEAENQLDKKEIVTDTQNQDNVKQTELLDGIKTTENEENKEDSSEDTHGKDINSNIGLEQKGIEYLESKEELANENELSEISISLDQKEECKDKSYTANENIVQNIEPSTDQNEFHSEQKQEAGEINVPSNTSQEQNVQDYEYSNENYYEDSNQAENYPQNYETEYSGLNDGYNYDQNASYENNQDENYDRNMSYNADQEQNYDPNAAYEANQDENYNSNALYDADQRQNYEQNVYENNQSQEYQEYINQEYVQGSSEQYGEYAGEQYGSENQYEHDPNVQYQENADQQYAYAYDQQYDSNQENDPNVNQSFAYSDYDANQAQLVQEEDKPNEELQGEPKHEEAEGNADTAQSKNETSVSENGKKKKDVIKTLLDSDTDSTIERNVSNTESDFDFN</sequence>
<feature type="compositionally biased region" description="Basic and acidic residues" evidence="2">
    <location>
        <begin position="764"/>
        <end position="774"/>
    </location>
</feature>
<proteinExistence type="predicted"/>
<feature type="coiled-coil region" evidence="1">
    <location>
        <begin position="13"/>
        <end position="63"/>
    </location>
</feature>
<evidence type="ECO:0000313" key="4">
    <source>
        <dbReference type="Proteomes" id="UP000752696"/>
    </source>
</evidence>